<proteinExistence type="predicted"/>
<dbReference type="PANTHER" id="PTHR11228">
    <property type="entry name" value="RADICAL SAM DOMAIN PROTEIN"/>
    <property type="match status" value="1"/>
</dbReference>
<dbReference type="InterPro" id="IPR023885">
    <property type="entry name" value="4Fe4S-binding_SPASM_dom"/>
</dbReference>
<dbReference type="SFLD" id="SFLDG01386">
    <property type="entry name" value="main_SPASM_domain-containing"/>
    <property type="match status" value="1"/>
</dbReference>
<gene>
    <name evidence="6" type="ORF">D5R95_02515</name>
</gene>
<organism evidence="6 7">
    <name type="scientific">Methanosalsum natronophilum</name>
    <dbReference type="NCBI Taxonomy" id="768733"/>
    <lineage>
        <taxon>Archaea</taxon>
        <taxon>Methanobacteriati</taxon>
        <taxon>Methanobacteriota</taxon>
        <taxon>Stenosarchaea group</taxon>
        <taxon>Methanomicrobia</taxon>
        <taxon>Methanosarcinales</taxon>
        <taxon>Methanosarcinaceae</taxon>
        <taxon>Methanosalsum</taxon>
    </lineage>
</organism>
<keyword evidence="4" id="KW-0411">Iron-sulfur</keyword>
<reference evidence="6 7" key="1">
    <citation type="submission" date="2018-08" db="EMBL/GenBank/DDBJ databases">
        <title>The metabolism and importance of syntrophic acetate oxidation coupled to methane or sulfide production in haloalkaline environments.</title>
        <authorList>
            <person name="Timmers P.H.A."/>
            <person name="Vavourakis C.D."/>
            <person name="Sorokin D.Y."/>
            <person name="Sinninghe Damste J.S."/>
            <person name="Muyzer G."/>
            <person name="Stams A.J.M."/>
            <person name="Plugge C.M."/>
        </authorList>
    </citation>
    <scope>NUCLEOTIDE SEQUENCE [LARGE SCALE GENOMIC DNA]</scope>
    <source>
        <strain evidence="6">MSAO_Arc3</strain>
    </source>
</reference>
<evidence type="ECO:0000256" key="1">
    <source>
        <dbReference type="ARBA" id="ARBA00022691"/>
    </source>
</evidence>
<evidence type="ECO:0000256" key="2">
    <source>
        <dbReference type="ARBA" id="ARBA00022723"/>
    </source>
</evidence>
<dbReference type="SFLD" id="SFLDG01067">
    <property type="entry name" value="SPASM/twitch_domain_containing"/>
    <property type="match status" value="1"/>
</dbReference>
<dbReference type="SUPFAM" id="SSF102114">
    <property type="entry name" value="Radical SAM enzymes"/>
    <property type="match status" value="1"/>
</dbReference>
<dbReference type="SFLD" id="SFLDS00029">
    <property type="entry name" value="Radical_SAM"/>
    <property type="match status" value="1"/>
</dbReference>
<evidence type="ECO:0000256" key="3">
    <source>
        <dbReference type="ARBA" id="ARBA00023004"/>
    </source>
</evidence>
<comment type="caution">
    <text evidence="6">The sequence shown here is derived from an EMBL/GenBank/DDBJ whole genome shotgun (WGS) entry which is preliminary data.</text>
</comment>
<evidence type="ECO:0000259" key="5">
    <source>
        <dbReference type="PROSITE" id="PS51918"/>
    </source>
</evidence>
<dbReference type="InterPro" id="IPR058240">
    <property type="entry name" value="rSAM_sf"/>
</dbReference>
<dbReference type="AlphaFoldDB" id="A0A3R7YJ80"/>
<accession>A0A3R7YJ80</accession>
<dbReference type="Gene3D" id="3.20.20.70">
    <property type="entry name" value="Aldolase class I"/>
    <property type="match status" value="1"/>
</dbReference>
<dbReference type="GO" id="GO:0003824">
    <property type="term" value="F:catalytic activity"/>
    <property type="evidence" value="ECO:0007669"/>
    <property type="project" value="InterPro"/>
</dbReference>
<protein>
    <submittedName>
        <fullName evidence="6">Radical SAM protein</fullName>
    </submittedName>
</protein>
<dbReference type="Pfam" id="PF04055">
    <property type="entry name" value="Radical_SAM"/>
    <property type="match status" value="1"/>
</dbReference>
<evidence type="ECO:0000313" key="6">
    <source>
        <dbReference type="EMBL" id="RQD89045.1"/>
    </source>
</evidence>
<dbReference type="InterPro" id="IPR013785">
    <property type="entry name" value="Aldolase_TIM"/>
</dbReference>
<feature type="domain" description="Radical SAM core" evidence="5">
    <location>
        <begin position="101"/>
        <end position="309"/>
    </location>
</feature>
<dbReference type="CDD" id="cd01335">
    <property type="entry name" value="Radical_SAM"/>
    <property type="match status" value="1"/>
</dbReference>
<dbReference type="GO" id="GO:0006783">
    <property type="term" value="P:heme biosynthetic process"/>
    <property type="evidence" value="ECO:0007669"/>
    <property type="project" value="TreeGrafter"/>
</dbReference>
<dbReference type="Proteomes" id="UP000284763">
    <property type="component" value="Unassembled WGS sequence"/>
</dbReference>
<evidence type="ECO:0000313" key="7">
    <source>
        <dbReference type="Proteomes" id="UP000284763"/>
    </source>
</evidence>
<name>A0A3R7YJ80_9EURY</name>
<evidence type="ECO:0000256" key="4">
    <source>
        <dbReference type="ARBA" id="ARBA00023014"/>
    </source>
</evidence>
<dbReference type="PROSITE" id="PS51918">
    <property type="entry name" value="RADICAL_SAM"/>
    <property type="match status" value="1"/>
</dbReference>
<dbReference type="GO" id="GO:0046872">
    <property type="term" value="F:metal ion binding"/>
    <property type="evidence" value="ECO:0007669"/>
    <property type="project" value="UniProtKB-KW"/>
</dbReference>
<dbReference type="EMBL" id="QZAB01000168">
    <property type="protein sequence ID" value="RQD89045.1"/>
    <property type="molecule type" value="Genomic_DNA"/>
</dbReference>
<dbReference type="GO" id="GO:0051536">
    <property type="term" value="F:iron-sulfur cluster binding"/>
    <property type="evidence" value="ECO:0007669"/>
    <property type="project" value="UniProtKB-KW"/>
</dbReference>
<dbReference type="InterPro" id="IPR007197">
    <property type="entry name" value="rSAM"/>
</dbReference>
<sequence>MSNKNESNYLKHDEAGGLEILSVPGAQFKLTTDNIDYKLHVEGHLKYLCQPFVDRINSRLKGEKPAKVTKDGIIASTWLPPIPSNVFNRLIRAEFKTALGNYVPETVSFEITRDCKCNCEHCVVSGGEGEIDIKKIKSTIDEALDMGCFIITFTEGDPLLRNEIFELIDYVDKDRAIVNIFTPGTEINLDTAKRLKDAGLHNLLVSLYSTEPSKHDSVRKLEGAFDSAVSAIKYGLEAGLLVTVTTHVSPSNINELDEMYKFVSDLGAHEFSLWESVPKKKGDPILSDNDRERILNFYNEINTTETGPRIFSNTYFEGQMLGCLAGQRWLHVCVDGSVKPCPYLPFHFGNIENKSLKQIWKNIRTFSEFHGKKDRCLMHTPEFIELVDSIPTEAPIPYDFEAIKNRKD</sequence>
<keyword evidence="1" id="KW-0949">S-adenosyl-L-methionine</keyword>
<dbReference type="Pfam" id="PF13186">
    <property type="entry name" value="SPASM"/>
    <property type="match status" value="1"/>
</dbReference>
<dbReference type="InterPro" id="IPR050377">
    <property type="entry name" value="Radical_SAM_PqqE_MftC-like"/>
</dbReference>
<keyword evidence="2" id="KW-0479">Metal-binding</keyword>
<keyword evidence="3" id="KW-0408">Iron</keyword>
<dbReference type="PANTHER" id="PTHR11228:SF7">
    <property type="entry name" value="PQQA PEPTIDE CYCLASE"/>
    <property type="match status" value="1"/>
</dbReference>